<accession>A0A0U4W3S5</accession>
<feature type="transmembrane region" description="Helical" evidence="13">
    <location>
        <begin position="165"/>
        <end position="187"/>
    </location>
</feature>
<dbReference type="PANTHER" id="PTHR45436:SF14">
    <property type="entry name" value="SENSOR PROTEIN QSEC"/>
    <property type="match status" value="1"/>
</dbReference>
<keyword evidence="4" id="KW-0597">Phosphoprotein</keyword>
<evidence type="ECO:0000259" key="15">
    <source>
        <dbReference type="PROSITE" id="PS50885"/>
    </source>
</evidence>
<dbReference type="Gene3D" id="3.30.565.10">
    <property type="entry name" value="Histidine kinase-like ATPase, C-terminal domain"/>
    <property type="match status" value="1"/>
</dbReference>
<evidence type="ECO:0000313" key="17">
    <source>
        <dbReference type="Proteomes" id="UP000064137"/>
    </source>
</evidence>
<dbReference type="KEGG" id="por:APT59_18290"/>
<dbReference type="RefSeq" id="WP_059316163.1">
    <property type="nucleotide sequence ID" value="NZ_CP013987.1"/>
</dbReference>
<gene>
    <name evidence="16" type="ORF">APT59_18290</name>
</gene>
<dbReference type="PANTHER" id="PTHR45436">
    <property type="entry name" value="SENSOR HISTIDINE KINASE YKOH"/>
    <property type="match status" value="1"/>
</dbReference>
<dbReference type="GO" id="GO:0005886">
    <property type="term" value="C:plasma membrane"/>
    <property type="evidence" value="ECO:0007669"/>
    <property type="project" value="TreeGrafter"/>
</dbReference>
<keyword evidence="5" id="KW-0808">Transferase</keyword>
<reference evidence="16 17" key="1">
    <citation type="submission" date="2016-01" db="EMBL/GenBank/DDBJ databases">
        <title>Annotation of Pseudomonas oryzihabitans USDA-ARS-USMARC-56511.</title>
        <authorList>
            <person name="Harhay G.P."/>
            <person name="Harhay D.M."/>
            <person name="Smith T.P.L."/>
            <person name="Bono J.L."/>
            <person name="Heaton M.P."/>
            <person name="Clawson M.L."/>
            <person name="Chitko-Mckown C.G."/>
            <person name="Capik S.F."/>
            <person name="DeDonder K.D."/>
            <person name="Apley M.D."/>
            <person name="Lubbers B.V."/>
            <person name="White B.J."/>
            <person name="Larson R.L."/>
        </authorList>
    </citation>
    <scope>NUCLEOTIDE SEQUENCE [LARGE SCALE GENOMIC DNA]</scope>
    <source>
        <strain evidence="16 17">USDA-ARS-USMARC-56511</strain>
    </source>
</reference>
<evidence type="ECO:0000256" key="5">
    <source>
        <dbReference type="ARBA" id="ARBA00022679"/>
    </source>
</evidence>
<dbReference type="InterPro" id="IPR036890">
    <property type="entry name" value="HATPase_C_sf"/>
</dbReference>
<dbReference type="InterPro" id="IPR050428">
    <property type="entry name" value="TCS_sensor_his_kinase"/>
</dbReference>
<dbReference type="EMBL" id="CP013987">
    <property type="protein sequence ID" value="ALZ86056.1"/>
    <property type="molecule type" value="Genomic_DNA"/>
</dbReference>
<evidence type="ECO:0000256" key="6">
    <source>
        <dbReference type="ARBA" id="ARBA00022692"/>
    </source>
</evidence>
<dbReference type="InterPro" id="IPR036097">
    <property type="entry name" value="HisK_dim/P_sf"/>
</dbReference>
<dbReference type="SMART" id="SM00387">
    <property type="entry name" value="HATPase_c"/>
    <property type="match status" value="1"/>
</dbReference>
<dbReference type="InterPro" id="IPR003594">
    <property type="entry name" value="HATPase_dom"/>
</dbReference>
<evidence type="ECO:0000256" key="7">
    <source>
        <dbReference type="ARBA" id="ARBA00022741"/>
    </source>
</evidence>
<dbReference type="CDD" id="cd00082">
    <property type="entry name" value="HisKA"/>
    <property type="match status" value="1"/>
</dbReference>
<keyword evidence="11" id="KW-0902">Two-component regulatory system</keyword>
<dbReference type="SMART" id="SM00388">
    <property type="entry name" value="HisKA"/>
    <property type="match status" value="1"/>
</dbReference>
<evidence type="ECO:0000256" key="4">
    <source>
        <dbReference type="ARBA" id="ARBA00022553"/>
    </source>
</evidence>
<dbReference type="Pfam" id="PF02518">
    <property type="entry name" value="HATPase_c"/>
    <property type="match status" value="1"/>
</dbReference>
<evidence type="ECO:0000256" key="13">
    <source>
        <dbReference type="SAM" id="Phobius"/>
    </source>
</evidence>
<protein>
    <recommendedName>
        <fullName evidence="3">histidine kinase</fullName>
        <ecNumber evidence="3">2.7.13.3</ecNumber>
    </recommendedName>
</protein>
<dbReference type="Proteomes" id="UP000064137">
    <property type="component" value="Chromosome"/>
</dbReference>
<evidence type="ECO:0000256" key="3">
    <source>
        <dbReference type="ARBA" id="ARBA00012438"/>
    </source>
</evidence>
<dbReference type="Pfam" id="PF00512">
    <property type="entry name" value="HisKA"/>
    <property type="match status" value="1"/>
</dbReference>
<dbReference type="GO" id="GO:0000155">
    <property type="term" value="F:phosphorelay sensor kinase activity"/>
    <property type="evidence" value="ECO:0007669"/>
    <property type="project" value="InterPro"/>
</dbReference>
<dbReference type="PRINTS" id="PR00344">
    <property type="entry name" value="BCTRLSENSOR"/>
</dbReference>
<dbReference type="AlphaFoldDB" id="A0A0U4W3S5"/>
<evidence type="ECO:0000256" key="11">
    <source>
        <dbReference type="ARBA" id="ARBA00023012"/>
    </source>
</evidence>
<keyword evidence="12 13" id="KW-0472">Membrane</keyword>
<keyword evidence="10 13" id="KW-1133">Transmembrane helix</keyword>
<dbReference type="SUPFAM" id="SSF55874">
    <property type="entry name" value="ATPase domain of HSP90 chaperone/DNA topoisomerase II/histidine kinase"/>
    <property type="match status" value="1"/>
</dbReference>
<dbReference type="EC" id="2.7.13.3" evidence="3"/>
<evidence type="ECO:0000313" key="16">
    <source>
        <dbReference type="EMBL" id="ALZ86056.1"/>
    </source>
</evidence>
<dbReference type="PROSITE" id="PS50885">
    <property type="entry name" value="HAMP"/>
    <property type="match status" value="1"/>
</dbReference>
<organism evidence="16 17">
    <name type="scientific">Pseudomonas oryzihabitans</name>
    <dbReference type="NCBI Taxonomy" id="47885"/>
    <lineage>
        <taxon>Bacteria</taxon>
        <taxon>Pseudomonadati</taxon>
        <taxon>Pseudomonadota</taxon>
        <taxon>Gammaproteobacteria</taxon>
        <taxon>Pseudomonadales</taxon>
        <taxon>Pseudomonadaceae</taxon>
        <taxon>Pseudomonas</taxon>
    </lineage>
</organism>
<dbReference type="InterPro" id="IPR005467">
    <property type="entry name" value="His_kinase_dom"/>
</dbReference>
<dbReference type="CDD" id="cd00075">
    <property type="entry name" value="HATPase"/>
    <property type="match status" value="1"/>
</dbReference>
<dbReference type="Gene3D" id="1.10.287.130">
    <property type="match status" value="1"/>
</dbReference>
<dbReference type="InterPro" id="IPR003660">
    <property type="entry name" value="HAMP_dom"/>
</dbReference>
<comment type="subcellular location">
    <subcellularLocation>
        <location evidence="2">Membrane</location>
        <topology evidence="2">Multi-pass membrane protein</topology>
    </subcellularLocation>
</comment>
<dbReference type="OrthoDB" id="9809766at2"/>
<evidence type="ECO:0000256" key="10">
    <source>
        <dbReference type="ARBA" id="ARBA00022989"/>
    </source>
</evidence>
<sequence length="453" mass="49408">MIAIRTRILAPTLALVLAGSLVLALLALRDSHREIEGIYDAQLVQGARLLEGLLQAGLPAADTGPELVRVFDQAMQPRPGNVPAHPYENQLTFQVWTANGQLLVRSGNAPRLAEVPPEGLHEVFENGREWCGMLVRTADSGLRIWVGEREDLRQDLIQRIVSHTLWPTLVGLPLLVGVLWLLLGWGLRPLQDFARGLRERDPHSLAPLPEATLPPELQPMRGALDHLLAQLRTLLDRERRFIADAAHELRTPLAILDLHAQNAQRAETPEEREEALGYLRQGVSRATRLASQLLTLARLEPGAAQVQPLALEPLVREELAELTPLALERQVELVLAAQAGPAVLGDPDAIAIALQNLVTNALAFAPAGSTVEVRIEASQDDGVLLRVEDRGPGVDEAELARLCDRFYSAGNPQGAGLGLAIVETITRRLGGILRFSNRARGGFCVELHLPRAV</sequence>
<dbReference type="GO" id="GO:0005524">
    <property type="term" value="F:ATP binding"/>
    <property type="evidence" value="ECO:0007669"/>
    <property type="project" value="UniProtKB-KW"/>
</dbReference>
<evidence type="ECO:0000256" key="12">
    <source>
        <dbReference type="ARBA" id="ARBA00023136"/>
    </source>
</evidence>
<dbReference type="InterPro" id="IPR003661">
    <property type="entry name" value="HisK_dim/P_dom"/>
</dbReference>
<evidence type="ECO:0000259" key="14">
    <source>
        <dbReference type="PROSITE" id="PS50109"/>
    </source>
</evidence>
<keyword evidence="6 13" id="KW-0812">Transmembrane</keyword>
<proteinExistence type="predicted"/>
<keyword evidence="9" id="KW-0067">ATP-binding</keyword>
<evidence type="ECO:0000256" key="1">
    <source>
        <dbReference type="ARBA" id="ARBA00000085"/>
    </source>
</evidence>
<evidence type="ECO:0000256" key="2">
    <source>
        <dbReference type="ARBA" id="ARBA00004141"/>
    </source>
</evidence>
<feature type="domain" description="Histidine kinase" evidence="14">
    <location>
        <begin position="244"/>
        <end position="453"/>
    </location>
</feature>
<dbReference type="SUPFAM" id="SSF47384">
    <property type="entry name" value="Homodimeric domain of signal transducing histidine kinase"/>
    <property type="match status" value="1"/>
</dbReference>
<keyword evidence="8 16" id="KW-0418">Kinase</keyword>
<comment type="catalytic activity">
    <reaction evidence="1">
        <text>ATP + protein L-histidine = ADP + protein N-phospho-L-histidine.</text>
        <dbReference type="EC" id="2.7.13.3"/>
    </reaction>
</comment>
<feature type="domain" description="HAMP" evidence="15">
    <location>
        <begin position="184"/>
        <end position="236"/>
    </location>
</feature>
<evidence type="ECO:0000256" key="8">
    <source>
        <dbReference type="ARBA" id="ARBA00022777"/>
    </source>
</evidence>
<name>A0A0U4W3S5_9PSED</name>
<keyword evidence="7" id="KW-0547">Nucleotide-binding</keyword>
<evidence type="ECO:0000256" key="9">
    <source>
        <dbReference type="ARBA" id="ARBA00022840"/>
    </source>
</evidence>
<dbReference type="InterPro" id="IPR004358">
    <property type="entry name" value="Sig_transdc_His_kin-like_C"/>
</dbReference>
<dbReference type="PROSITE" id="PS50109">
    <property type="entry name" value="HIS_KIN"/>
    <property type="match status" value="1"/>
</dbReference>